<evidence type="ECO:0000256" key="4">
    <source>
        <dbReference type="ARBA" id="ARBA00022801"/>
    </source>
</evidence>
<dbReference type="Gene3D" id="3.40.50.880">
    <property type="match status" value="1"/>
</dbReference>
<accession>A0AAD5ZMS9</accession>
<dbReference type="AlphaFoldDB" id="A0AAD5ZMS9"/>
<evidence type="ECO:0000256" key="6">
    <source>
        <dbReference type="ARBA" id="ARBA00023102"/>
    </source>
</evidence>
<dbReference type="GO" id="GO:0016829">
    <property type="term" value="F:lyase activity"/>
    <property type="evidence" value="ECO:0007669"/>
    <property type="project" value="UniProtKB-KW"/>
</dbReference>
<dbReference type="EMBL" id="JAMRDG010000001">
    <property type="protein sequence ID" value="KAJ3700698.1"/>
    <property type="molecule type" value="Genomic_DNA"/>
</dbReference>
<keyword evidence="12" id="KW-1185">Reference proteome</keyword>
<dbReference type="GO" id="GO:0000107">
    <property type="term" value="F:imidazoleglycerol-phosphate synthase activity"/>
    <property type="evidence" value="ECO:0007669"/>
    <property type="project" value="TreeGrafter"/>
</dbReference>
<keyword evidence="7" id="KW-0456">Lyase</keyword>
<comment type="subunit">
    <text evidence="2">Heterodimer of HisH and HisF.</text>
</comment>
<comment type="caution">
    <text evidence="11">The sequence shown here is derived from an EMBL/GenBank/DDBJ whole genome shotgun (WGS) entry which is preliminary data.</text>
</comment>
<keyword evidence="3" id="KW-0028">Amino-acid biosynthesis</keyword>
<organism evidence="11 12">
    <name type="scientific">Rhynchospora tenuis</name>
    <dbReference type="NCBI Taxonomy" id="198213"/>
    <lineage>
        <taxon>Eukaryota</taxon>
        <taxon>Viridiplantae</taxon>
        <taxon>Streptophyta</taxon>
        <taxon>Embryophyta</taxon>
        <taxon>Tracheophyta</taxon>
        <taxon>Spermatophyta</taxon>
        <taxon>Magnoliopsida</taxon>
        <taxon>Liliopsida</taxon>
        <taxon>Poales</taxon>
        <taxon>Cyperaceae</taxon>
        <taxon>Cyperoideae</taxon>
        <taxon>Rhynchosporeae</taxon>
        <taxon>Rhynchospora</taxon>
    </lineage>
</organism>
<evidence type="ECO:0000256" key="3">
    <source>
        <dbReference type="ARBA" id="ARBA00022605"/>
    </source>
</evidence>
<evidence type="ECO:0000256" key="2">
    <source>
        <dbReference type="ARBA" id="ARBA00011152"/>
    </source>
</evidence>
<dbReference type="PANTHER" id="PTHR42701">
    <property type="entry name" value="IMIDAZOLE GLYCEROL PHOSPHATE SYNTHASE SUBUNIT HISH"/>
    <property type="match status" value="1"/>
</dbReference>
<dbReference type="PANTHER" id="PTHR42701:SF1">
    <property type="entry name" value="IMIDAZOLE GLYCEROL PHOSPHATE SYNTHASE SUBUNIT HISH"/>
    <property type="match status" value="1"/>
</dbReference>
<dbReference type="GO" id="GO:0000105">
    <property type="term" value="P:L-histidine biosynthetic process"/>
    <property type="evidence" value="ECO:0007669"/>
    <property type="project" value="UniProtKB-KW"/>
</dbReference>
<evidence type="ECO:0000256" key="1">
    <source>
        <dbReference type="ARBA" id="ARBA00005091"/>
    </source>
</evidence>
<gene>
    <name evidence="11" type="ORF">LUZ61_004403</name>
</gene>
<keyword evidence="6" id="KW-0368">Histidine biosynthesis</keyword>
<evidence type="ECO:0000256" key="9">
    <source>
        <dbReference type="ARBA" id="ARBA00049534"/>
    </source>
</evidence>
<evidence type="ECO:0000256" key="5">
    <source>
        <dbReference type="ARBA" id="ARBA00022962"/>
    </source>
</evidence>
<dbReference type="InterPro" id="IPR029062">
    <property type="entry name" value="Class_I_gatase-like"/>
</dbReference>
<dbReference type="Pfam" id="PF00117">
    <property type="entry name" value="GATase"/>
    <property type="match status" value="1"/>
</dbReference>
<dbReference type="InterPro" id="IPR017926">
    <property type="entry name" value="GATASE"/>
</dbReference>
<dbReference type="Proteomes" id="UP001210211">
    <property type="component" value="Unassembled WGS sequence"/>
</dbReference>
<evidence type="ECO:0000259" key="10">
    <source>
        <dbReference type="Pfam" id="PF00117"/>
    </source>
</evidence>
<comment type="pathway">
    <text evidence="1">Amino-acid biosynthesis; L-histidine biosynthesis; L-histidine from 5-phospho-alpha-D-ribose 1-diphosphate: step 5/9.</text>
</comment>
<protein>
    <recommendedName>
        <fullName evidence="10">Glutamine amidotransferase domain-containing protein</fullName>
    </recommendedName>
</protein>
<evidence type="ECO:0000256" key="8">
    <source>
        <dbReference type="ARBA" id="ARBA00047838"/>
    </source>
</evidence>
<proteinExistence type="predicted"/>
<dbReference type="InterPro" id="IPR010139">
    <property type="entry name" value="Imidazole-glycPsynth_HisH"/>
</dbReference>
<comment type="catalytic activity">
    <reaction evidence="8">
        <text>5-[(5-phospho-1-deoxy-D-ribulos-1-ylimino)methylamino]-1-(5-phospho-beta-D-ribosyl)imidazole-4-carboxamide + L-glutamine = D-erythro-1-(imidazol-4-yl)glycerol 3-phosphate + 5-amino-1-(5-phospho-beta-D-ribosyl)imidazole-4-carboxamide + L-glutamate + H(+)</text>
        <dbReference type="Rhea" id="RHEA:24793"/>
        <dbReference type="ChEBI" id="CHEBI:15378"/>
        <dbReference type="ChEBI" id="CHEBI:29985"/>
        <dbReference type="ChEBI" id="CHEBI:58278"/>
        <dbReference type="ChEBI" id="CHEBI:58359"/>
        <dbReference type="ChEBI" id="CHEBI:58475"/>
        <dbReference type="ChEBI" id="CHEBI:58525"/>
        <dbReference type="EC" id="4.3.2.10"/>
    </reaction>
</comment>
<keyword evidence="5" id="KW-0315">Glutamine amidotransferase</keyword>
<keyword evidence="4" id="KW-0378">Hydrolase</keyword>
<evidence type="ECO:0000313" key="11">
    <source>
        <dbReference type="EMBL" id="KAJ3700698.1"/>
    </source>
</evidence>
<feature type="domain" description="Glutamine amidotransferase" evidence="10">
    <location>
        <begin position="36"/>
        <end position="140"/>
    </location>
</feature>
<dbReference type="SUPFAM" id="SSF52317">
    <property type="entry name" value="Class I glutamine amidotransferase-like"/>
    <property type="match status" value="1"/>
</dbReference>
<reference evidence="11 12" key="1">
    <citation type="journal article" date="2022" name="Cell">
        <title>Repeat-based holocentromeres influence genome architecture and karyotype evolution.</title>
        <authorList>
            <person name="Hofstatter P.G."/>
            <person name="Thangavel G."/>
            <person name="Lux T."/>
            <person name="Neumann P."/>
            <person name="Vondrak T."/>
            <person name="Novak P."/>
            <person name="Zhang M."/>
            <person name="Costa L."/>
            <person name="Castellani M."/>
            <person name="Scott A."/>
            <person name="Toegelov H."/>
            <person name="Fuchs J."/>
            <person name="Mata-Sucre Y."/>
            <person name="Dias Y."/>
            <person name="Vanzela A.L.L."/>
            <person name="Huettel B."/>
            <person name="Almeida C.C.S."/>
            <person name="Simkova H."/>
            <person name="Souza G."/>
            <person name="Pedrosa-Harand A."/>
            <person name="Macas J."/>
            <person name="Mayer K.F.X."/>
            <person name="Houben A."/>
            <person name="Marques A."/>
        </authorList>
    </citation>
    <scope>NUCLEOTIDE SEQUENCE [LARGE SCALE GENOMIC DNA]</scope>
    <source>
        <strain evidence="11">RhyTen1mFocal</strain>
    </source>
</reference>
<evidence type="ECO:0000313" key="12">
    <source>
        <dbReference type="Proteomes" id="UP001210211"/>
    </source>
</evidence>
<name>A0AAD5ZMS9_9POAL</name>
<dbReference type="GO" id="GO:0004359">
    <property type="term" value="F:glutaminase activity"/>
    <property type="evidence" value="ECO:0007669"/>
    <property type="project" value="UniProtKB-EC"/>
</dbReference>
<comment type="catalytic activity">
    <reaction evidence="9">
        <text>L-glutamine + H2O = L-glutamate + NH4(+)</text>
        <dbReference type="Rhea" id="RHEA:15889"/>
        <dbReference type="ChEBI" id="CHEBI:15377"/>
        <dbReference type="ChEBI" id="CHEBI:28938"/>
        <dbReference type="ChEBI" id="CHEBI:29985"/>
        <dbReference type="ChEBI" id="CHEBI:58359"/>
        <dbReference type="EC" id="3.5.1.2"/>
    </reaction>
</comment>
<sequence length="186" mass="20169">MVLAMSEVCALPSTLFASTSEIICISYSQHQSNNQQAHKPEDIITADCLFPGVGAAMQMLNQTGKGEVLRMYIDKDQPFLGICLGLRLLFDSSEENGPVKGLGAIPGTVGHFDSTQGQIVPHIGWNALQPVKDSGILQGIEGHYVYFSEDNKDWISSLCYYGESFVSSVSRGNILVPEKASKLVRG</sequence>
<evidence type="ECO:0000256" key="7">
    <source>
        <dbReference type="ARBA" id="ARBA00023239"/>
    </source>
</evidence>